<keyword evidence="2" id="KW-1185">Reference proteome</keyword>
<evidence type="ECO:0000313" key="1">
    <source>
        <dbReference type="EMBL" id="TDR72033.1"/>
    </source>
</evidence>
<dbReference type="Proteomes" id="UP000295611">
    <property type="component" value="Unassembled WGS sequence"/>
</dbReference>
<comment type="caution">
    <text evidence="1">The sequence shown here is derived from an EMBL/GenBank/DDBJ whole genome shotgun (WGS) entry which is preliminary data.</text>
</comment>
<name>A0A4R7AXL1_9NEIS</name>
<proteinExistence type="predicted"/>
<accession>A0A4R7AXL1</accession>
<sequence>MHMERWLLEFPASVRKAALQQDLSGAKLIMARLERHYANKSSGERQAIYLSLARTILEDLDKETYRQAEGFLLQIGLLQHQKA</sequence>
<protein>
    <submittedName>
        <fullName evidence="1">Uncharacterized protein</fullName>
    </submittedName>
</protein>
<evidence type="ECO:0000313" key="2">
    <source>
        <dbReference type="Proteomes" id="UP000295611"/>
    </source>
</evidence>
<organism evidence="1 2">
    <name type="scientific">Paludibacterium purpuratum</name>
    <dbReference type="NCBI Taxonomy" id="1144873"/>
    <lineage>
        <taxon>Bacteria</taxon>
        <taxon>Pseudomonadati</taxon>
        <taxon>Pseudomonadota</taxon>
        <taxon>Betaproteobacteria</taxon>
        <taxon>Neisseriales</taxon>
        <taxon>Chromobacteriaceae</taxon>
        <taxon>Paludibacterium</taxon>
    </lineage>
</organism>
<dbReference type="AlphaFoldDB" id="A0A4R7AXL1"/>
<gene>
    <name evidence="1" type="ORF">DFP86_11741</name>
</gene>
<dbReference type="RefSeq" id="WP_133683663.1">
    <property type="nucleotide sequence ID" value="NZ_SNZP01000017.1"/>
</dbReference>
<dbReference type="EMBL" id="SNZP01000017">
    <property type="protein sequence ID" value="TDR72033.1"/>
    <property type="molecule type" value="Genomic_DNA"/>
</dbReference>
<reference evidence="1 2" key="1">
    <citation type="submission" date="2019-03" db="EMBL/GenBank/DDBJ databases">
        <title>Genomic Encyclopedia of Type Strains, Phase III (KMG-III): the genomes of soil and plant-associated and newly described type strains.</title>
        <authorList>
            <person name="Whitman W."/>
        </authorList>
    </citation>
    <scope>NUCLEOTIDE SEQUENCE [LARGE SCALE GENOMIC DNA]</scope>
    <source>
        <strain evidence="1 2">CECT 8976</strain>
    </source>
</reference>